<evidence type="ECO:0000313" key="1">
    <source>
        <dbReference type="EMBL" id="TAA37231.1"/>
    </source>
</evidence>
<gene>
    <name evidence="1" type="ORF">EA656_00695</name>
</gene>
<dbReference type="AlphaFoldDB" id="A0A4V2HFE3"/>
<reference evidence="1 2" key="1">
    <citation type="submission" date="2019-02" db="EMBL/GenBank/DDBJ databases">
        <title>WGS of Pseudoxanthomonas species novum from clinical isolates.</title>
        <authorList>
            <person name="Bernier A.-M."/>
            <person name="Bernard K."/>
            <person name="Vachon A."/>
        </authorList>
    </citation>
    <scope>NUCLEOTIDE SEQUENCE [LARGE SCALE GENOMIC DNA]</scope>
    <source>
        <strain evidence="1 2">NML140781</strain>
    </source>
</reference>
<dbReference type="Proteomes" id="UP000292087">
    <property type="component" value="Unassembled WGS sequence"/>
</dbReference>
<dbReference type="RefSeq" id="WP_130522264.1">
    <property type="nucleotide sequence ID" value="NZ_SHLZ01000001.1"/>
</dbReference>
<evidence type="ECO:0000313" key="2">
    <source>
        <dbReference type="Proteomes" id="UP000292087"/>
    </source>
</evidence>
<name>A0A4V2HFE3_9GAMM</name>
<proteinExistence type="predicted"/>
<dbReference type="EMBL" id="SHMF01000001">
    <property type="protein sequence ID" value="TAA37231.1"/>
    <property type="molecule type" value="Genomic_DNA"/>
</dbReference>
<protein>
    <submittedName>
        <fullName evidence="1">Uncharacterized protein</fullName>
    </submittedName>
</protein>
<organism evidence="1 2">
    <name type="scientific">Pseudoxanthomonas winnipegensis</name>
    <dbReference type="NCBI Taxonomy" id="2480810"/>
    <lineage>
        <taxon>Bacteria</taxon>
        <taxon>Pseudomonadati</taxon>
        <taxon>Pseudomonadota</taxon>
        <taxon>Gammaproteobacteria</taxon>
        <taxon>Lysobacterales</taxon>
        <taxon>Lysobacteraceae</taxon>
        <taxon>Pseudoxanthomonas</taxon>
    </lineage>
</organism>
<accession>A0A4V2HFE3</accession>
<comment type="caution">
    <text evidence="1">The sequence shown here is derived from an EMBL/GenBank/DDBJ whole genome shotgun (WGS) entry which is preliminary data.</text>
</comment>
<sequence>MDRKELDSRLECWAEEYGGGRYENIGFPSKNSLQATIDRGGLAGSRSSAVRLDTVADEIESAVKLMDQLGYERPAKVLRCEYFNGRMPIEERLRRLQRQGVKIKRPTYYDYLAIAKAFVMGQISRKNAA</sequence>